<proteinExistence type="predicted"/>
<dbReference type="AlphaFoldDB" id="A0A2A4YX11"/>
<feature type="transmembrane region" description="Helical" evidence="1">
    <location>
        <begin position="42"/>
        <end position="62"/>
    </location>
</feature>
<keyword evidence="1" id="KW-0472">Membrane</keyword>
<organism evidence="2">
    <name type="scientific">OCS116 cluster bacterium</name>
    <dbReference type="NCBI Taxonomy" id="2030921"/>
    <lineage>
        <taxon>Bacteria</taxon>
        <taxon>Pseudomonadati</taxon>
        <taxon>Pseudomonadota</taxon>
        <taxon>Alphaproteobacteria</taxon>
        <taxon>OCS116 cluster</taxon>
    </lineage>
</organism>
<evidence type="ECO:0000256" key="1">
    <source>
        <dbReference type="SAM" id="Phobius"/>
    </source>
</evidence>
<reference key="1">
    <citation type="submission" date="2017-08" db="EMBL/GenBank/DDBJ databases">
        <title>A dynamic microbial community with high functional redundancy inhabits the cold, oxic subseafloor aquifer.</title>
        <authorList>
            <person name="Tully B.J."/>
            <person name="Wheat C.G."/>
            <person name="Glazer B.T."/>
            <person name="Huber J.A."/>
        </authorList>
    </citation>
    <scope>NUCLEOTIDE SEQUENCE [LARGE SCALE GENOMIC DNA]</scope>
</reference>
<keyword evidence="1" id="KW-1133">Transmembrane helix</keyword>
<accession>A0A2A4YX11</accession>
<comment type="caution">
    <text evidence="2">The sequence shown here is derived from an EMBL/GenBank/DDBJ whole genome shotgun (WGS) entry which is preliminary data.</text>
</comment>
<name>A0A2A4YX11_9PROT</name>
<reference evidence="2" key="2">
    <citation type="journal article" date="2018" name="ISME J.">
        <title>A dynamic microbial community with high functional redundancy inhabits the cold, oxic subseafloor aquifer.</title>
        <authorList>
            <person name="Tully B.J."/>
            <person name="Wheat C.G."/>
            <person name="Glazer B.T."/>
            <person name="Huber J.A."/>
        </authorList>
    </citation>
    <scope>NUCLEOTIDE SEQUENCE</scope>
    <source>
        <strain evidence="2">NORP83</strain>
    </source>
</reference>
<protein>
    <submittedName>
        <fullName evidence="2">Uncharacterized protein</fullName>
    </submittedName>
</protein>
<evidence type="ECO:0000313" key="2">
    <source>
        <dbReference type="EMBL" id="PCI99306.1"/>
    </source>
</evidence>
<dbReference type="EMBL" id="NVUS01000016">
    <property type="protein sequence ID" value="PCI99306.1"/>
    <property type="molecule type" value="Genomic_DNA"/>
</dbReference>
<sequence length="98" mass="11090">MTKDQNIAANSPTEIDAVEVYEQILEQEDQDRHFGAVFLDKLIKSIGHIVMWVNFILVIAIVSQEDSREENYADTRYTKCRGSCVSVLASRLCHALST</sequence>
<gene>
    <name evidence="2" type="ORF">COB13_11785</name>
</gene>
<keyword evidence="1" id="KW-0812">Transmembrane</keyword>